<evidence type="ECO:0000256" key="5">
    <source>
        <dbReference type="ARBA" id="ARBA00022989"/>
    </source>
</evidence>
<evidence type="ECO:0000256" key="6">
    <source>
        <dbReference type="ARBA" id="ARBA00023128"/>
    </source>
</evidence>
<evidence type="ECO:0000256" key="1">
    <source>
        <dbReference type="ARBA" id="ARBA00004167"/>
    </source>
</evidence>
<evidence type="ECO:0000256" key="4">
    <source>
        <dbReference type="ARBA" id="ARBA00022787"/>
    </source>
</evidence>
<organism evidence="10 11">
    <name type="scientific">Eptatretus burgeri</name>
    <name type="common">Inshore hagfish</name>
    <dbReference type="NCBI Taxonomy" id="7764"/>
    <lineage>
        <taxon>Eukaryota</taxon>
        <taxon>Metazoa</taxon>
        <taxon>Chordata</taxon>
        <taxon>Craniata</taxon>
        <taxon>Vertebrata</taxon>
        <taxon>Cyclostomata</taxon>
        <taxon>Myxini</taxon>
        <taxon>Myxiniformes</taxon>
        <taxon>Myxinidae</taxon>
        <taxon>Eptatretinae</taxon>
        <taxon>Eptatretus</taxon>
    </lineage>
</organism>
<keyword evidence="6" id="KW-0496">Mitochondrion</keyword>
<evidence type="ECO:0000256" key="2">
    <source>
        <dbReference type="ARBA" id="ARBA00004294"/>
    </source>
</evidence>
<keyword evidence="3 8" id="KW-0812">Transmembrane</keyword>
<name>A0A8C4QQU1_EPTBU</name>
<protein>
    <recommendedName>
        <fullName evidence="9">Mff-like domain-containing protein</fullName>
    </recommendedName>
</protein>
<evidence type="ECO:0000259" key="9">
    <source>
        <dbReference type="Pfam" id="PF05644"/>
    </source>
</evidence>
<dbReference type="Ensembl" id="ENSEBUT00000019753.1">
    <property type="protein sequence ID" value="ENSEBUP00000019177.1"/>
    <property type="gene ID" value="ENSEBUG00000011938.1"/>
</dbReference>
<dbReference type="InterPro" id="IPR039433">
    <property type="entry name" value="Mff-like_dom"/>
</dbReference>
<reference evidence="10" key="2">
    <citation type="submission" date="2025-09" db="UniProtKB">
        <authorList>
            <consortium name="Ensembl"/>
        </authorList>
    </citation>
    <scope>IDENTIFICATION</scope>
</reference>
<evidence type="ECO:0000313" key="11">
    <source>
        <dbReference type="Proteomes" id="UP000694388"/>
    </source>
</evidence>
<keyword evidence="7 8" id="KW-0472">Membrane</keyword>
<keyword evidence="5 8" id="KW-1133">Transmembrane helix</keyword>
<sequence length="59" mass="6953">MFLLLLLIGYHDSTIEVSKLQRRLLSLEAEREVRMQRDSILTSLSLALCLINVWLILRR</sequence>
<dbReference type="AlphaFoldDB" id="A0A8C4QQU1"/>
<evidence type="ECO:0000256" key="3">
    <source>
        <dbReference type="ARBA" id="ARBA00022692"/>
    </source>
</evidence>
<comment type="subcellular location">
    <subcellularLocation>
        <location evidence="1">Membrane</location>
        <topology evidence="1">Single-pass membrane protein</topology>
    </subcellularLocation>
    <subcellularLocation>
        <location evidence="2">Mitochondrion outer membrane</location>
    </subcellularLocation>
</comment>
<evidence type="ECO:0000256" key="7">
    <source>
        <dbReference type="ARBA" id="ARBA00023136"/>
    </source>
</evidence>
<keyword evidence="11" id="KW-1185">Reference proteome</keyword>
<dbReference type="GO" id="GO:0005741">
    <property type="term" value="C:mitochondrial outer membrane"/>
    <property type="evidence" value="ECO:0007669"/>
    <property type="project" value="UniProtKB-SubCell"/>
</dbReference>
<feature type="transmembrane region" description="Helical" evidence="8">
    <location>
        <begin position="39"/>
        <end position="57"/>
    </location>
</feature>
<dbReference type="Pfam" id="PF05644">
    <property type="entry name" value="Miff"/>
    <property type="match status" value="1"/>
</dbReference>
<evidence type="ECO:0000256" key="8">
    <source>
        <dbReference type="SAM" id="Phobius"/>
    </source>
</evidence>
<proteinExistence type="predicted"/>
<dbReference type="Proteomes" id="UP000694388">
    <property type="component" value="Unplaced"/>
</dbReference>
<accession>A0A8C4QQU1</accession>
<feature type="domain" description="Mff-like" evidence="9">
    <location>
        <begin position="17"/>
        <end position="59"/>
    </location>
</feature>
<keyword evidence="4" id="KW-1000">Mitochondrion outer membrane</keyword>
<evidence type="ECO:0000313" key="10">
    <source>
        <dbReference type="Ensembl" id="ENSEBUP00000019177.1"/>
    </source>
</evidence>
<reference evidence="10" key="1">
    <citation type="submission" date="2025-08" db="UniProtKB">
        <authorList>
            <consortium name="Ensembl"/>
        </authorList>
    </citation>
    <scope>IDENTIFICATION</scope>
</reference>